<proteinExistence type="predicted"/>
<dbReference type="Proteomes" id="UP001370758">
    <property type="component" value="Unassembled WGS sequence"/>
</dbReference>
<evidence type="ECO:0008006" key="3">
    <source>
        <dbReference type="Google" id="ProtNLM"/>
    </source>
</evidence>
<dbReference type="EMBL" id="JAVHJL010000001">
    <property type="protein sequence ID" value="KAK6511658.1"/>
    <property type="molecule type" value="Genomic_DNA"/>
</dbReference>
<name>A0AAV9WNA4_9PEZI</name>
<dbReference type="AlphaFoldDB" id="A0AAV9WNA4"/>
<organism evidence="1 2">
    <name type="scientific">Arthrobotrys musiformis</name>
    <dbReference type="NCBI Taxonomy" id="47236"/>
    <lineage>
        <taxon>Eukaryota</taxon>
        <taxon>Fungi</taxon>
        <taxon>Dikarya</taxon>
        <taxon>Ascomycota</taxon>
        <taxon>Pezizomycotina</taxon>
        <taxon>Orbiliomycetes</taxon>
        <taxon>Orbiliales</taxon>
        <taxon>Orbiliaceae</taxon>
        <taxon>Arthrobotrys</taxon>
    </lineage>
</organism>
<keyword evidence="2" id="KW-1185">Reference proteome</keyword>
<gene>
    <name evidence="1" type="ORF">TWF481_000567</name>
</gene>
<evidence type="ECO:0000313" key="2">
    <source>
        <dbReference type="Proteomes" id="UP001370758"/>
    </source>
</evidence>
<sequence>MEAINKNQRTLKHIHFRFPRYASNKSASGSVGNANWGKESLRKAIAACGIDLVFPNQVTLHALESLEVSDFELSPEEAQEAMSMLNINVVIKSHQLKALRFRNCGYIDSIIWPSITPFQISVLHLTVNVDCAMVYDFLEKQETATTLTELRLIVAVKQETRFPDLRRHAKTLRILYLAVINGYDNQPRAGAARGVALMCPTPMGTIHQLMSFPRLEQLAITFPNPNTSSFKLDERSFPSLRALWILSASGLIEPKQLRGGFWALLSTTPTPPPAEQAKIRKGHLDRIFRKPKYYPNKLEIIGIGLKPNQEHPEDILVIPKAIPPNCQPESEVIIQDFNRVYKAMSILVPESLSRDEYSWIEIFELGKGIWGDRTWY</sequence>
<accession>A0AAV9WNA4</accession>
<protein>
    <recommendedName>
        <fullName evidence="3">F-box domain-containing protein</fullName>
    </recommendedName>
</protein>
<comment type="caution">
    <text evidence="1">The sequence shown here is derived from an EMBL/GenBank/DDBJ whole genome shotgun (WGS) entry which is preliminary data.</text>
</comment>
<evidence type="ECO:0000313" key="1">
    <source>
        <dbReference type="EMBL" id="KAK6511658.1"/>
    </source>
</evidence>
<reference evidence="1 2" key="1">
    <citation type="submission" date="2023-08" db="EMBL/GenBank/DDBJ databases">
        <authorList>
            <person name="Palmer J.M."/>
        </authorList>
    </citation>
    <scope>NUCLEOTIDE SEQUENCE [LARGE SCALE GENOMIC DNA]</scope>
    <source>
        <strain evidence="1 2">TWF481</strain>
    </source>
</reference>